<evidence type="ECO:0000313" key="5">
    <source>
        <dbReference type="Proteomes" id="UP000038040"/>
    </source>
</evidence>
<dbReference type="Gene3D" id="1.20.58.1800">
    <property type="match status" value="1"/>
</dbReference>
<sequence length="472" mass="54012">MANDIEHWSTAFLDPSWTHQVQTLDDFFGLMMRTRFVRRQIVERVLKGIPIRSHFAVSLKNAMDSLQHSCERNTTIINLNLGPMADFQCNHLSVKFDIRIELEEFEKDLSFLKFIESDNVYNVEQFVDTLQTYHPVSPQVFKEEVAAAVELLYEADHFHYFFTDRDGTLKTYSCSYRASIQPAYSGVIQAILSIFFEFFSLSFYFLGAFICIYFFIVAQFARRCAQICAIITTAPLMHLGILDVSTIPEGFYYFGASGGREWFIDPEKKFKDTALSEKQLTMLDKVYKEIVKLLEHPDYKIFAWVGSGLQKHYGHITIAHQDVYRSIPEKRSADLLVFFNIIILFITNFFSIVLRHQVATSDTTFNKGHGIALLVDNIHCKLSEGNILVCGDSETDLPMLEVCLGRNPRNIYTIWVTSNEELQTKVKNLCKKYGNSNVAFVSTPEVLLGAMAQATIREISIAARARQNISTS</sequence>
<keyword evidence="1" id="KW-1133">Transmembrane helix</keyword>
<reference evidence="7" key="1">
    <citation type="submission" date="2017-02" db="UniProtKB">
        <authorList>
            <consortium name="WormBaseParasite"/>
        </authorList>
    </citation>
    <scope>IDENTIFICATION</scope>
</reference>
<dbReference type="STRING" id="318479.A0A0N4UFY4"/>
<keyword evidence="1" id="KW-0472">Membrane</keyword>
<dbReference type="Pfam" id="PF18572">
    <property type="entry name" value="T6PP_N"/>
    <property type="match status" value="1"/>
</dbReference>
<dbReference type="InterPro" id="IPR036412">
    <property type="entry name" value="HAD-like_sf"/>
</dbReference>
<name>A0A0N4UFY4_DRAME</name>
<evidence type="ECO:0000259" key="3">
    <source>
        <dbReference type="Pfam" id="PF21141"/>
    </source>
</evidence>
<dbReference type="AlphaFoldDB" id="A0A0N4UFY4"/>
<dbReference type="WBParaSite" id="DME_0000637601-mRNA-1">
    <property type="protein sequence ID" value="DME_0000637601-mRNA-1"/>
    <property type="gene ID" value="DME_0000637601"/>
</dbReference>
<evidence type="ECO:0000313" key="4">
    <source>
        <dbReference type="EMBL" id="VDN59514.1"/>
    </source>
</evidence>
<dbReference type="InterPro" id="IPR023214">
    <property type="entry name" value="HAD_sf"/>
</dbReference>
<dbReference type="InterPro" id="IPR041064">
    <property type="entry name" value="T6PP_helical"/>
</dbReference>
<gene>
    <name evidence="4" type="ORF">DME_LOCUS9487</name>
</gene>
<dbReference type="Gene3D" id="3.40.50.1000">
    <property type="entry name" value="HAD superfamily/HAD-like"/>
    <property type="match status" value="2"/>
</dbReference>
<evidence type="ECO:0000259" key="2">
    <source>
        <dbReference type="Pfam" id="PF18572"/>
    </source>
</evidence>
<feature type="transmembrane region" description="Helical" evidence="1">
    <location>
        <begin position="335"/>
        <end position="354"/>
    </location>
</feature>
<accession>A0A0N4UFY4</accession>
<dbReference type="Proteomes" id="UP000038040">
    <property type="component" value="Unplaced"/>
</dbReference>
<feature type="domain" description="Trehalose-6-phosphate phosphatase C-terminal" evidence="3">
    <location>
        <begin position="216"/>
        <end position="447"/>
    </location>
</feature>
<feature type="domain" description="Trehalose-6-phosphate phosphatase C-terminal" evidence="3">
    <location>
        <begin position="161"/>
        <end position="190"/>
    </location>
</feature>
<dbReference type="Pfam" id="PF21141">
    <property type="entry name" value="T6PP_C"/>
    <property type="match status" value="2"/>
</dbReference>
<feature type="transmembrane region" description="Helical" evidence="1">
    <location>
        <begin position="190"/>
        <end position="216"/>
    </location>
</feature>
<evidence type="ECO:0000256" key="1">
    <source>
        <dbReference type="SAM" id="Phobius"/>
    </source>
</evidence>
<proteinExistence type="predicted"/>
<keyword evidence="6" id="KW-1185">Reference proteome</keyword>
<dbReference type="Proteomes" id="UP000274756">
    <property type="component" value="Unassembled WGS sequence"/>
</dbReference>
<evidence type="ECO:0000313" key="7">
    <source>
        <dbReference type="WBParaSite" id="DME_0000637601-mRNA-1"/>
    </source>
</evidence>
<evidence type="ECO:0000313" key="6">
    <source>
        <dbReference type="Proteomes" id="UP000274756"/>
    </source>
</evidence>
<protein>
    <submittedName>
        <fullName evidence="7">T6PP_N domain-containing protein</fullName>
    </submittedName>
</protein>
<keyword evidence="1" id="KW-0812">Transmembrane</keyword>
<dbReference type="InterPro" id="IPR049063">
    <property type="entry name" value="T6PP_C"/>
</dbReference>
<dbReference type="Gene3D" id="3.30.70.3080">
    <property type="match status" value="1"/>
</dbReference>
<dbReference type="SUPFAM" id="SSF56784">
    <property type="entry name" value="HAD-like"/>
    <property type="match status" value="1"/>
</dbReference>
<feature type="domain" description="Trehalose-6-phosphate phosphatase helical bundle" evidence="2">
    <location>
        <begin position="23"/>
        <end position="130"/>
    </location>
</feature>
<organism evidence="5 7">
    <name type="scientific">Dracunculus medinensis</name>
    <name type="common">Guinea worm</name>
    <dbReference type="NCBI Taxonomy" id="318479"/>
    <lineage>
        <taxon>Eukaryota</taxon>
        <taxon>Metazoa</taxon>
        <taxon>Ecdysozoa</taxon>
        <taxon>Nematoda</taxon>
        <taxon>Chromadorea</taxon>
        <taxon>Rhabditida</taxon>
        <taxon>Spirurina</taxon>
        <taxon>Dracunculoidea</taxon>
        <taxon>Dracunculidae</taxon>
        <taxon>Dracunculus</taxon>
    </lineage>
</organism>
<reference evidence="4 6" key="2">
    <citation type="submission" date="2018-11" db="EMBL/GenBank/DDBJ databases">
        <authorList>
            <consortium name="Pathogen Informatics"/>
        </authorList>
    </citation>
    <scope>NUCLEOTIDE SEQUENCE [LARGE SCALE GENOMIC DNA]</scope>
</reference>
<dbReference type="OrthoDB" id="2011769at2759"/>
<dbReference type="EMBL" id="UYYG01001183">
    <property type="protein sequence ID" value="VDN59514.1"/>
    <property type="molecule type" value="Genomic_DNA"/>
</dbReference>